<gene>
    <name evidence="1" type="ORF">Gohar_000373</name>
</gene>
<reference evidence="1 2" key="1">
    <citation type="journal article" date="2019" name="Genome Biol. Evol.">
        <title>Insights into the evolution of the New World diploid cottons (Gossypium, subgenus Houzingenia) based on genome sequencing.</title>
        <authorList>
            <person name="Grover C.E."/>
            <person name="Arick M.A. 2nd"/>
            <person name="Thrash A."/>
            <person name="Conover J.L."/>
            <person name="Sanders W.S."/>
            <person name="Peterson D.G."/>
            <person name="Frelichowski J.E."/>
            <person name="Scheffler J.A."/>
            <person name="Scheffler B.E."/>
            <person name="Wendel J.F."/>
        </authorList>
    </citation>
    <scope>NUCLEOTIDE SEQUENCE [LARGE SCALE GENOMIC DNA]</scope>
    <source>
        <strain evidence="1">0</strain>
        <tissue evidence="1">Leaf</tissue>
    </source>
</reference>
<dbReference type="OrthoDB" id="1925022at2759"/>
<organism evidence="1 2">
    <name type="scientific">Gossypium harknessii</name>
    <dbReference type="NCBI Taxonomy" id="34285"/>
    <lineage>
        <taxon>Eukaryota</taxon>
        <taxon>Viridiplantae</taxon>
        <taxon>Streptophyta</taxon>
        <taxon>Embryophyta</taxon>
        <taxon>Tracheophyta</taxon>
        <taxon>Spermatophyta</taxon>
        <taxon>Magnoliopsida</taxon>
        <taxon>eudicotyledons</taxon>
        <taxon>Gunneridae</taxon>
        <taxon>Pentapetalae</taxon>
        <taxon>rosids</taxon>
        <taxon>malvids</taxon>
        <taxon>Malvales</taxon>
        <taxon>Malvaceae</taxon>
        <taxon>Malvoideae</taxon>
        <taxon>Gossypium</taxon>
    </lineage>
</organism>
<proteinExistence type="predicted"/>
<sequence>MVTWPIFAEQFYNEKLVTQVLKIGVAVGVQKWVRVEGDFVEREAIEKAVKEIMKSDRAEAMRNRAKALAEAAKKAVEKGGSSYSDLDALIEEIGLHSH</sequence>
<dbReference type="AlphaFoldDB" id="A0A7J9I198"/>
<dbReference type="Gene3D" id="3.40.50.2000">
    <property type="entry name" value="Glycogen Phosphorylase B"/>
    <property type="match status" value="2"/>
</dbReference>
<name>A0A7J9I198_9ROSI</name>
<protein>
    <submittedName>
        <fullName evidence="1">Uncharacterized protein</fullName>
    </submittedName>
</protein>
<dbReference type="Proteomes" id="UP000593560">
    <property type="component" value="Unassembled WGS sequence"/>
</dbReference>
<comment type="caution">
    <text evidence="1">The sequence shown here is derived from an EMBL/GenBank/DDBJ whole genome shotgun (WGS) entry which is preliminary data.</text>
</comment>
<accession>A0A7J9I198</accession>
<evidence type="ECO:0000313" key="1">
    <source>
        <dbReference type="EMBL" id="MBA0815613.1"/>
    </source>
</evidence>
<dbReference type="EMBL" id="JABFAD010000013">
    <property type="protein sequence ID" value="MBA0815613.1"/>
    <property type="molecule type" value="Genomic_DNA"/>
</dbReference>
<dbReference type="PANTHER" id="PTHR48045">
    <property type="entry name" value="UDP-GLYCOSYLTRANSFERASE 72B1"/>
    <property type="match status" value="1"/>
</dbReference>
<dbReference type="PANTHER" id="PTHR48045:SF3">
    <property type="entry name" value="GLYCOSYLTRANSFERASE"/>
    <property type="match status" value="1"/>
</dbReference>
<keyword evidence="2" id="KW-1185">Reference proteome</keyword>
<dbReference type="SUPFAM" id="SSF53756">
    <property type="entry name" value="UDP-Glycosyltransferase/glycogen phosphorylase"/>
    <property type="match status" value="1"/>
</dbReference>
<evidence type="ECO:0000313" key="2">
    <source>
        <dbReference type="Proteomes" id="UP000593560"/>
    </source>
</evidence>